<dbReference type="SUPFAM" id="SSF52096">
    <property type="entry name" value="ClpP/crotonase"/>
    <property type="match status" value="1"/>
</dbReference>
<dbReference type="Pfam" id="PF00378">
    <property type="entry name" value="ECH_1"/>
    <property type="match status" value="1"/>
</dbReference>
<reference evidence="2 3" key="1">
    <citation type="submission" date="2023-10" db="EMBL/GenBank/DDBJ databases">
        <title>Complete genome sequence of Shewanella sp. DAU334.</title>
        <authorList>
            <person name="Lee Y.-S."/>
            <person name="Jeong H.-R."/>
            <person name="Hwang E.-J."/>
            <person name="Choi Y.-L."/>
            <person name="Kim G.-D."/>
        </authorList>
    </citation>
    <scope>NUCLEOTIDE SEQUENCE [LARGE SCALE GENOMIC DNA]</scope>
    <source>
        <strain evidence="2 3">DAU334</strain>
    </source>
</reference>
<evidence type="ECO:0000313" key="2">
    <source>
        <dbReference type="EMBL" id="WOT06910.1"/>
    </source>
</evidence>
<dbReference type="PANTHER" id="PTHR11941:SF54">
    <property type="entry name" value="ENOYL-COA HYDRATASE, MITOCHONDRIAL"/>
    <property type="match status" value="1"/>
</dbReference>
<organism evidence="2 3">
    <name type="scientific">Shewanella youngdeokensis</name>
    <dbReference type="NCBI Taxonomy" id="2999068"/>
    <lineage>
        <taxon>Bacteria</taxon>
        <taxon>Pseudomonadati</taxon>
        <taxon>Pseudomonadota</taxon>
        <taxon>Gammaproteobacteria</taxon>
        <taxon>Alteromonadales</taxon>
        <taxon>Shewanellaceae</taxon>
        <taxon>Shewanella</taxon>
    </lineage>
</organism>
<comment type="similarity">
    <text evidence="1">Belongs to the enoyl-CoA hydratase/isomerase family.</text>
</comment>
<protein>
    <submittedName>
        <fullName evidence="2">Crotonase/enoyl-CoA hydratase family protein</fullName>
    </submittedName>
</protein>
<dbReference type="InterPro" id="IPR001753">
    <property type="entry name" value="Enoyl-CoA_hydra/iso"/>
</dbReference>
<gene>
    <name evidence="2" type="ORF">RGE70_09290</name>
</gene>
<dbReference type="InterPro" id="IPR029045">
    <property type="entry name" value="ClpP/crotonase-like_dom_sf"/>
</dbReference>
<accession>A0ABZ0K4L0</accession>
<dbReference type="RefSeq" id="WP_310471182.1">
    <property type="nucleotide sequence ID" value="NZ_CP136522.1"/>
</dbReference>
<dbReference type="Proteomes" id="UP001529491">
    <property type="component" value="Chromosome"/>
</dbReference>
<evidence type="ECO:0000256" key="1">
    <source>
        <dbReference type="ARBA" id="ARBA00005254"/>
    </source>
</evidence>
<name>A0ABZ0K4L0_9GAMM</name>
<sequence length="231" mass="24769">MEFISVAIDNNVHVITLKNGKVNAISPELITEVNSALDQAEKDGAVVILTGQPGILSGGFDLKTMSKSSDDAIALVTKGSKLARRMLAFPTPIIGACSGHAIAKGAFLMLCCDYRLGCAGNYKIGLNEVAIGMTMHYAGIEMARNRIPRNYLTRAIINAELFDPETAVLAGFLDVVVVDQEQLLDSAKTVAKQMLQLNMAAHHATKLKERQTILASLDTAIELDAKSTLNI</sequence>
<evidence type="ECO:0000313" key="3">
    <source>
        <dbReference type="Proteomes" id="UP001529491"/>
    </source>
</evidence>
<dbReference type="EMBL" id="CP136522">
    <property type="protein sequence ID" value="WOT06910.1"/>
    <property type="molecule type" value="Genomic_DNA"/>
</dbReference>
<dbReference type="NCBIfam" id="NF004858">
    <property type="entry name" value="PRK06213.1"/>
    <property type="match status" value="1"/>
</dbReference>
<dbReference type="CDD" id="cd06558">
    <property type="entry name" value="crotonase-like"/>
    <property type="match status" value="1"/>
</dbReference>
<dbReference type="Gene3D" id="3.90.226.10">
    <property type="entry name" value="2-enoyl-CoA Hydratase, Chain A, domain 1"/>
    <property type="match status" value="1"/>
</dbReference>
<proteinExistence type="inferred from homology"/>
<dbReference type="PANTHER" id="PTHR11941">
    <property type="entry name" value="ENOYL-COA HYDRATASE-RELATED"/>
    <property type="match status" value="1"/>
</dbReference>
<keyword evidence="3" id="KW-1185">Reference proteome</keyword>